<comment type="caution">
    <text evidence="6">The sequence shown here is derived from an EMBL/GenBank/DDBJ whole genome shotgun (WGS) entry which is preliminary data.</text>
</comment>
<dbReference type="InterPro" id="IPR008928">
    <property type="entry name" value="6-hairpin_glycosidase_sf"/>
</dbReference>
<dbReference type="RefSeq" id="WP_252761264.1">
    <property type="nucleotide sequence ID" value="NZ_JAMXLY010000032.1"/>
</dbReference>
<dbReference type="Pfam" id="PF00295">
    <property type="entry name" value="Glyco_hydro_28"/>
    <property type="match status" value="1"/>
</dbReference>
<name>A0ABT1C0B6_9BACT</name>
<evidence type="ECO:0000256" key="5">
    <source>
        <dbReference type="SAM" id="SignalP"/>
    </source>
</evidence>
<dbReference type="PANTHER" id="PTHR31339:SF9">
    <property type="entry name" value="PLASMIN AND FIBRONECTIN-BINDING PROTEIN A"/>
    <property type="match status" value="1"/>
</dbReference>
<comment type="similarity">
    <text evidence="1 4">Belongs to the glycosyl hydrolase 28 family.</text>
</comment>
<dbReference type="SUPFAM" id="SSF51126">
    <property type="entry name" value="Pectin lyase-like"/>
    <property type="match status" value="1"/>
</dbReference>
<sequence>MRYLKILLFAVLLPFCAEAQEWNDKEYQQIVSQIQLPEIASRSLSVTVYGASPKASAAVNQKAINKAIDVISSKGGGRVIIPKGTWNTGAIRLKSHVNLVIEKDATLHFAFEPKLYPLVLTSWEGLACWNYSPCIYARQVTDVAITGQGTIDGGGNNQTWWQWNGSPRFGYKEGITKESQKLGSRARLEEMGENDVPVNQRRFGMGQGLRPQLIHFNQCERILIKDVQLLNSPFWVIHPLLSKGITVDGVQVHNDGPNGDGCDPEACENVLIQNCFFHTGDDCIAIKSGRNNDGRLWGKPSKNIIIRNCKMADGHGGIVIGSEISGGCENVYAEDCQMNSPNLQRVLRIKTNNCRGGLIQNINLRNITVGQCKEAVIRINLNYEPKENCYRGFEPVVRDVSVENVTCQKSEYGILIDGLDSIVNINNIHVKNCRFNGVTVEPVKITGKTGNIHFDQLYINNSLILNATEIPYKHCSEWLTYSEMKRTPHPYLLDFSKKPKWGYVMGIEQEGMLDTYLRYGGDTIINYLKEYPEKMIDEKGKVIGYDYNTFNLDNIRTAKYILRMQELFPRQGNAKALKTFFKQLQHQPRTANGVFWHKAIYANQVWLDGIFMGLPFYTAYAHQYLSPKKASKIYKDAIDQILTTDKRTYDSKTKLWKHAWDATHSQFWANKENGQSLHTWARALGWYAMALTECLDQIPQNFPRRDSVILLLNKVMNSVIKYQDKKTGVWYDVMDVTSPDNYLEATASSMFTYVLLKGARLGYLPKSAGQAGVKAYQGILRQFIKVNPDKTISLTRCCSGSGLGPGPGPYVKKPDYKRDGSFKYYISEPIRDNDAKGIGPFLWASLEMEKTTPKAVSE</sequence>
<dbReference type="GO" id="GO:0016787">
    <property type="term" value="F:hydrolase activity"/>
    <property type="evidence" value="ECO:0007669"/>
    <property type="project" value="UniProtKB-KW"/>
</dbReference>
<organism evidence="6 7">
    <name type="scientific">Segatella cerevisiae</name>
    <dbReference type="NCBI Taxonomy" id="2053716"/>
    <lineage>
        <taxon>Bacteria</taxon>
        <taxon>Pseudomonadati</taxon>
        <taxon>Bacteroidota</taxon>
        <taxon>Bacteroidia</taxon>
        <taxon>Bacteroidales</taxon>
        <taxon>Prevotellaceae</taxon>
        <taxon>Segatella</taxon>
    </lineage>
</organism>
<evidence type="ECO:0000313" key="7">
    <source>
        <dbReference type="Proteomes" id="UP001204015"/>
    </source>
</evidence>
<dbReference type="EMBL" id="JAMXLY010000032">
    <property type="protein sequence ID" value="MCO6025908.1"/>
    <property type="molecule type" value="Genomic_DNA"/>
</dbReference>
<feature type="signal peptide" evidence="5">
    <location>
        <begin position="1"/>
        <end position="19"/>
    </location>
</feature>
<dbReference type="Gene3D" id="1.50.10.10">
    <property type="match status" value="1"/>
</dbReference>
<evidence type="ECO:0000256" key="3">
    <source>
        <dbReference type="ARBA" id="ARBA00023295"/>
    </source>
</evidence>
<dbReference type="InterPro" id="IPR012341">
    <property type="entry name" value="6hp_glycosidase-like_sf"/>
</dbReference>
<dbReference type="Proteomes" id="UP001204015">
    <property type="component" value="Unassembled WGS sequence"/>
</dbReference>
<keyword evidence="3 4" id="KW-0326">Glycosidase</keyword>
<keyword evidence="7" id="KW-1185">Reference proteome</keyword>
<dbReference type="InterPro" id="IPR006626">
    <property type="entry name" value="PbH1"/>
</dbReference>
<dbReference type="InterPro" id="IPR011050">
    <property type="entry name" value="Pectin_lyase_fold/virulence"/>
</dbReference>
<dbReference type="InterPro" id="IPR000743">
    <property type="entry name" value="Glyco_hydro_28"/>
</dbReference>
<dbReference type="SUPFAM" id="SSF48208">
    <property type="entry name" value="Six-hairpin glycosidases"/>
    <property type="match status" value="1"/>
</dbReference>
<dbReference type="InterPro" id="IPR010905">
    <property type="entry name" value="Glyco_hydro_88"/>
</dbReference>
<feature type="chain" id="PRO_5047135758" evidence="5">
    <location>
        <begin position="20"/>
        <end position="858"/>
    </location>
</feature>
<dbReference type="PANTHER" id="PTHR31339">
    <property type="entry name" value="PECTIN LYASE-RELATED"/>
    <property type="match status" value="1"/>
</dbReference>
<evidence type="ECO:0000256" key="4">
    <source>
        <dbReference type="RuleBase" id="RU361169"/>
    </source>
</evidence>
<gene>
    <name evidence="6" type="ORF">NG821_08680</name>
</gene>
<dbReference type="Pfam" id="PF07470">
    <property type="entry name" value="Glyco_hydro_88"/>
    <property type="match status" value="1"/>
</dbReference>
<keyword evidence="5" id="KW-0732">Signal</keyword>
<protein>
    <submittedName>
        <fullName evidence="6">Glycoside hydrolase family 88 protein</fullName>
    </submittedName>
</protein>
<evidence type="ECO:0000313" key="6">
    <source>
        <dbReference type="EMBL" id="MCO6025908.1"/>
    </source>
</evidence>
<proteinExistence type="inferred from homology"/>
<reference evidence="6 7" key="1">
    <citation type="submission" date="2022-06" db="EMBL/GenBank/DDBJ databases">
        <title>A taxonomic note on the genus Prevotella: Description of four novel genera and emended description of the genera Hallella and Xylanibacter.</title>
        <authorList>
            <person name="Hitch T.C.A."/>
        </authorList>
    </citation>
    <scope>NUCLEOTIDE SEQUENCE [LARGE SCALE GENOMIC DNA]</scope>
    <source>
        <strain evidence="6 7">DSM 100619</strain>
    </source>
</reference>
<evidence type="ECO:0000256" key="2">
    <source>
        <dbReference type="ARBA" id="ARBA00022801"/>
    </source>
</evidence>
<dbReference type="Gene3D" id="2.160.20.10">
    <property type="entry name" value="Single-stranded right-handed beta-helix, Pectin lyase-like"/>
    <property type="match status" value="1"/>
</dbReference>
<keyword evidence="2 4" id="KW-0378">Hydrolase</keyword>
<dbReference type="SMART" id="SM00710">
    <property type="entry name" value="PbH1"/>
    <property type="match status" value="5"/>
</dbReference>
<dbReference type="InterPro" id="IPR012334">
    <property type="entry name" value="Pectin_lyas_fold"/>
</dbReference>
<accession>A0ABT1C0B6</accession>
<dbReference type="PROSITE" id="PS00502">
    <property type="entry name" value="POLYGALACTURONASE"/>
    <property type="match status" value="1"/>
</dbReference>
<dbReference type="InterPro" id="IPR051801">
    <property type="entry name" value="GH28_Enzymes"/>
</dbReference>
<evidence type="ECO:0000256" key="1">
    <source>
        <dbReference type="ARBA" id="ARBA00008834"/>
    </source>
</evidence>